<dbReference type="PATRIC" id="fig|405446.3.peg.1701"/>
<evidence type="ECO:0000313" key="3">
    <source>
        <dbReference type="Proteomes" id="UP000051863"/>
    </source>
</evidence>
<organism evidence="2 3">
    <name type="scientific">Stenotrophomonas terrae</name>
    <dbReference type="NCBI Taxonomy" id="405446"/>
    <lineage>
        <taxon>Bacteria</taxon>
        <taxon>Pseudomonadati</taxon>
        <taxon>Pseudomonadota</taxon>
        <taxon>Gammaproteobacteria</taxon>
        <taxon>Lysobacterales</taxon>
        <taxon>Lysobacteraceae</taxon>
        <taxon>Stenotrophomonas</taxon>
    </lineage>
</organism>
<dbReference type="AlphaFoldDB" id="A0A0R0CDG3"/>
<dbReference type="RefSeq" id="WP_057628761.1">
    <property type="nucleotide sequence ID" value="NZ_LDJJ01000035.1"/>
</dbReference>
<keyword evidence="1" id="KW-0472">Membrane</keyword>
<keyword evidence="3" id="KW-1185">Reference proteome</keyword>
<reference evidence="2 3" key="1">
    <citation type="submission" date="2015-05" db="EMBL/GenBank/DDBJ databases">
        <title>Genome sequencing and analysis of members of genus Stenotrophomonas.</title>
        <authorList>
            <person name="Patil P.P."/>
            <person name="Midha S."/>
            <person name="Patil P.B."/>
        </authorList>
    </citation>
    <scope>NUCLEOTIDE SEQUENCE [LARGE SCALE GENOMIC DNA]</scope>
    <source>
        <strain evidence="2 3">DSM 18941</strain>
    </source>
</reference>
<proteinExistence type="predicted"/>
<feature type="transmembrane region" description="Helical" evidence="1">
    <location>
        <begin position="78"/>
        <end position="96"/>
    </location>
</feature>
<keyword evidence="1" id="KW-1133">Transmembrane helix</keyword>
<gene>
    <name evidence="2" type="ORF">ABB27_11020</name>
</gene>
<evidence type="ECO:0000313" key="2">
    <source>
        <dbReference type="EMBL" id="KRG67147.1"/>
    </source>
</evidence>
<protein>
    <submittedName>
        <fullName evidence="2">Membrane protein</fullName>
    </submittedName>
</protein>
<name>A0A0R0CDG3_9GAMM</name>
<accession>A0A0R0CDG3</accession>
<keyword evidence="1" id="KW-0812">Transmembrane</keyword>
<dbReference type="Proteomes" id="UP000051863">
    <property type="component" value="Unassembled WGS sequence"/>
</dbReference>
<dbReference type="OrthoDB" id="5959585at2"/>
<dbReference type="EMBL" id="LDJJ01000035">
    <property type="protein sequence ID" value="KRG67147.1"/>
    <property type="molecule type" value="Genomic_DNA"/>
</dbReference>
<comment type="caution">
    <text evidence="2">The sequence shown here is derived from an EMBL/GenBank/DDBJ whole genome shotgun (WGS) entry which is preliminary data.</text>
</comment>
<evidence type="ECO:0000256" key="1">
    <source>
        <dbReference type="SAM" id="Phobius"/>
    </source>
</evidence>
<sequence length="101" mass="10919">MTLFFALCFVGVAIAGLSAFLIFWPLTLVHIRDRHPALAAEFGAGAFLKPESLRWLLGRGFNGIADRSLSGLATPARIALLVTFGGLGMALLLWLFSQVMK</sequence>